<dbReference type="Gene3D" id="3.40.630.30">
    <property type="match status" value="1"/>
</dbReference>
<comment type="caution">
    <text evidence="2">The sequence shown here is derived from an EMBL/GenBank/DDBJ whole genome shotgun (WGS) entry which is preliminary data.</text>
</comment>
<gene>
    <name evidence="2" type="ORF">F480_10985</name>
</gene>
<dbReference type="RefSeq" id="WP_064319033.1">
    <property type="nucleotide sequence ID" value="NZ_JACI01000002.1"/>
</dbReference>
<dbReference type="Proteomes" id="UP000078358">
    <property type="component" value="Unassembled WGS sequence"/>
</dbReference>
<sequence>MPIRHNHAEQQFIYITEEDIPAGKLSYRYLSDDTIDAYHTRVFDEFQGKGIAGELYNALITFALAQNLRIKPSCSYIELRMRRSHPELMA</sequence>
<name>A0A179CY46_BIBTR</name>
<dbReference type="CDD" id="cd04301">
    <property type="entry name" value="NAT_SF"/>
    <property type="match status" value="1"/>
</dbReference>
<reference evidence="2 3" key="1">
    <citation type="submission" date="2014-01" db="EMBL/GenBank/DDBJ databases">
        <authorList>
            <person name="Zuccon D."/>
        </authorList>
    </citation>
    <scope>NUCLEOTIDE SEQUENCE [LARGE SCALE GENOMIC DNA]</scope>
    <source>
        <strain evidence="2 3">Y31</strain>
    </source>
</reference>
<evidence type="ECO:0000313" key="2">
    <source>
        <dbReference type="EMBL" id="OAQ14835.1"/>
    </source>
</evidence>
<dbReference type="PROSITE" id="PS51729">
    <property type="entry name" value="GNAT_YJDJ"/>
    <property type="match status" value="1"/>
</dbReference>
<dbReference type="InterPro" id="IPR016181">
    <property type="entry name" value="Acyl_CoA_acyltransferase"/>
</dbReference>
<evidence type="ECO:0000259" key="1">
    <source>
        <dbReference type="PROSITE" id="PS51729"/>
    </source>
</evidence>
<evidence type="ECO:0000313" key="3">
    <source>
        <dbReference type="Proteomes" id="UP000078358"/>
    </source>
</evidence>
<dbReference type="PANTHER" id="PTHR31435">
    <property type="entry name" value="PROTEIN NATD1"/>
    <property type="match status" value="1"/>
</dbReference>
<dbReference type="SUPFAM" id="SSF55729">
    <property type="entry name" value="Acyl-CoA N-acyltransferases (Nat)"/>
    <property type="match status" value="1"/>
</dbReference>
<dbReference type="InterPro" id="IPR031165">
    <property type="entry name" value="GNAT_YJDJ"/>
</dbReference>
<dbReference type="PANTHER" id="PTHR31435:SF9">
    <property type="entry name" value="PROTEIN NATD1"/>
    <property type="match status" value="1"/>
</dbReference>
<feature type="domain" description="N-acetyltransferase" evidence="1">
    <location>
        <begin position="4"/>
        <end position="90"/>
    </location>
</feature>
<dbReference type="Pfam" id="PF14542">
    <property type="entry name" value="Acetyltransf_CG"/>
    <property type="match status" value="1"/>
</dbReference>
<dbReference type="EMBL" id="JACI01000002">
    <property type="protein sequence ID" value="OAQ14835.1"/>
    <property type="molecule type" value="Genomic_DNA"/>
</dbReference>
<protein>
    <recommendedName>
        <fullName evidence="1">N-acetyltransferase domain-containing protein</fullName>
    </recommendedName>
</protein>
<dbReference type="PATRIC" id="fig|1261658.3.peg.2198"/>
<organism evidence="2 3">
    <name type="scientific">Bibersteinia trehalosi Y31</name>
    <dbReference type="NCBI Taxonomy" id="1261658"/>
    <lineage>
        <taxon>Bacteria</taxon>
        <taxon>Pseudomonadati</taxon>
        <taxon>Pseudomonadota</taxon>
        <taxon>Gammaproteobacteria</taxon>
        <taxon>Pasteurellales</taxon>
        <taxon>Pasteurellaceae</taxon>
        <taxon>Bibersteinia</taxon>
    </lineage>
</organism>
<dbReference type="InterPro" id="IPR045057">
    <property type="entry name" value="Gcn5-rel_NAT"/>
</dbReference>
<proteinExistence type="predicted"/>
<dbReference type="AlphaFoldDB" id="A0A179CY46"/>
<accession>A0A179CY46</accession>